<dbReference type="InterPro" id="IPR034193">
    <property type="entry name" value="PCSK9_ProteinaseK-like"/>
</dbReference>
<dbReference type="PANTHER" id="PTHR43806:SF11">
    <property type="entry name" value="CEREVISIN-RELATED"/>
    <property type="match status" value="1"/>
</dbReference>
<keyword evidence="3 6" id="KW-0378">Hydrolase</keyword>
<evidence type="ECO:0000256" key="6">
    <source>
        <dbReference type="PROSITE-ProRule" id="PRU01240"/>
    </source>
</evidence>
<dbReference type="InterPro" id="IPR037045">
    <property type="entry name" value="S8pro/Inhibitor_I9_sf"/>
</dbReference>
<dbReference type="PRINTS" id="PR00723">
    <property type="entry name" value="SUBTILISIN"/>
</dbReference>
<dbReference type="InterPro" id="IPR008979">
    <property type="entry name" value="Galactose-bd-like_sf"/>
</dbReference>
<dbReference type="CDD" id="cd04077">
    <property type="entry name" value="Peptidases_S8_PCSK9_ProteinaseK_like"/>
    <property type="match status" value="1"/>
</dbReference>
<dbReference type="PROSITE" id="PS51892">
    <property type="entry name" value="SUBTILASE"/>
    <property type="match status" value="1"/>
</dbReference>
<dbReference type="InterPro" id="IPR002884">
    <property type="entry name" value="P_dom"/>
</dbReference>
<feature type="active site" description="Charge relay system" evidence="5 6">
    <location>
        <position position="186"/>
    </location>
</feature>
<dbReference type="PANTHER" id="PTHR43806">
    <property type="entry name" value="PEPTIDASE S8"/>
    <property type="match status" value="1"/>
</dbReference>
<dbReference type="GO" id="GO:0005615">
    <property type="term" value="C:extracellular space"/>
    <property type="evidence" value="ECO:0007669"/>
    <property type="project" value="TreeGrafter"/>
</dbReference>
<dbReference type="InterPro" id="IPR022398">
    <property type="entry name" value="Peptidase_S8_His-AS"/>
</dbReference>
<dbReference type="PROSITE" id="PS00138">
    <property type="entry name" value="SUBTILASE_SER"/>
    <property type="match status" value="1"/>
</dbReference>
<dbReference type="EMBL" id="VFOW01000001">
    <property type="protein sequence ID" value="TQL77498.1"/>
    <property type="molecule type" value="Genomic_DNA"/>
</dbReference>
<dbReference type="Gene3D" id="2.60.120.260">
    <property type="entry name" value="Galactose-binding domain-like"/>
    <property type="match status" value="1"/>
</dbReference>
<comment type="caution">
    <text evidence="9">The sequence shown here is derived from an EMBL/GenBank/DDBJ whole genome shotgun (WGS) entry which is preliminary data.</text>
</comment>
<dbReference type="InterPro" id="IPR010259">
    <property type="entry name" value="S8pro/Inhibitor_I9"/>
</dbReference>
<proteinExistence type="inferred from homology"/>
<evidence type="ECO:0000256" key="3">
    <source>
        <dbReference type="ARBA" id="ARBA00022801"/>
    </source>
</evidence>
<evidence type="ECO:0000256" key="2">
    <source>
        <dbReference type="ARBA" id="ARBA00022670"/>
    </source>
</evidence>
<dbReference type="PROSITE" id="PS00137">
    <property type="entry name" value="SUBTILASE_HIS"/>
    <property type="match status" value="1"/>
</dbReference>
<evidence type="ECO:0000256" key="4">
    <source>
        <dbReference type="ARBA" id="ARBA00022825"/>
    </source>
</evidence>
<evidence type="ECO:0000256" key="7">
    <source>
        <dbReference type="SAM" id="SignalP"/>
    </source>
</evidence>
<dbReference type="SUPFAM" id="SSF54897">
    <property type="entry name" value="Protease propeptides/inhibitors"/>
    <property type="match status" value="1"/>
</dbReference>
<keyword evidence="2 6" id="KW-0645">Protease</keyword>
<dbReference type="Pfam" id="PF05922">
    <property type="entry name" value="Inhibitor_I9"/>
    <property type="match status" value="1"/>
</dbReference>
<evidence type="ECO:0000313" key="9">
    <source>
        <dbReference type="EMBL" id="TQL77498.1"/>
    </source>
</evidence>
<organism evidence="9 10">
    <name type="scientific">Stackebrandtia endophytica</name>
    <dbReference type="NCBI Taxonomy" id="1496996"/>
    <lineage>
        <taxon>Bacteria</taxon>
        <taxon>Bacillati</taxon>
        <taxon>Actinomycetota</taxon>
        <taxon>Actinomycetes</taxon>
        <taxon>Glycomycetales</taxon>
        <taxon>Glycomycetaceae</taxon>
        <taxon>Stackebrandtia</taxon>
    </lineage>
</organism>
<evidence type="ECO:0000313" key="10">
    <source>
        <dbReference type="Proteomes" id="UP000317043"/>
    </source>
</evidence>
<evidence type="ECO:0000256" key="5">
    <source>
        <dbReference type="PIRSR" id="PIRSR615500-1"/>
    </source>
</evidence>
<evidence type="ECO:0000259" key="8">
    <source>
        <dbReference type="PROSITE" id="PS51829"/>
    </source>
</evidence>
<dbReference type="Pfam" id="PF00082">
    <property type="entry name" value="Peptidase_S8"/>
    <property type="match status" value="1"/>
</dbReference>
<name>A0A543AY50_9ACTN</name>
<feature type="domain" description="P/Homo B" evidence="8">
    <location>
        <begin position="375"/>
        <end position="519"/>
    </location>
</feature>
<feature type="signal peptide" evidence="7">
    <location>
        <begin position="1"/>
        <end position="32"/>
    </location>
</feature>
<dbReference type="RefSeq" id="WP_142040476.1">
    <property type="nucleotide sequence ID" value="NZ_JBHTGS010000001.1"/>
</dbReference>
<sequence length="519" mass="52190">MTKTRTRLAAAVGVAATAAIAAATLGAAPAHAEGTVLGADAPNAIAGEYIVVLNDGLSTAGATGVLSAYDGKILQSYDQFNGYFMAMSADEAKALAADPSVAYVEQNGVVEVAATQTGATWGLDRLDQDSLPLDQSYTYPDSAGEGVTAYIIDTGADLDHPEFEGRMTSGRDTVDNDDDAEDCQGHGTHVAGTIGGAEYGVAKNVDMVAVRVLDCNGSGSYDGVIAGIEWVTANAQKPAVANMSLGGGFSQAINDAVAASVDSGVTYAVAAGNENSDACSGSPSSTPEALTVGATDNTDARASFSNYGTCVDIFAPGVDITAAWLDGGENTISGTSMASPHVAGVAALHLGENPDATPADVSAALVDNAVDGAVTNPGTGSPNKLLNIGYLNDGGGDPGEPGEPGEPGDCEAAFTTATPVADGSTVETELAVECETAGTASVSVDITHSYRGDLSITLVSPDGTSYELKTNSIVDSADDVKETYSVDVSGATASGTWTLVVQDHYFGDTGTINGWTMAL</sequence>
<dbReference type="Proteomes" id="UP000317043">
    <property type="component" value="Unassembled WGS sequence"/>
</dbReference>
<dbReference type="Gene3D" id="3.40.50.200">
    <property type="entry name" value="Peptidase S8/S53 domain"/>
    <property type="match status" value="1"/>
</dbReference>
<dbReference type="InterPro" id="IPR036852">
    <property type="entry name" value="Peptidase_S8/S53_dom_sf"/>
</dbReference>
<reference evidence="9 10" key="1">
    <citation type="submission" date="2019-06" db="EMBL/GenBank/DDBJ databases">
        <title>Sequencing the genomes of 1000 actinobacteria strains.</title>
        <authorList>
            <person name="Klenk H.-P."/>
        </authorList>
    </citation>
    <scope>NUCLEOTIDE SEQUENCE [LARGE SCALE GENOMIC DNA]</scope>
    <source>
        <strain evidence="9 10">DSM 45928</strain>
    </source>
</reference>
<keyword evidence="10" id="KW-1185">Reference proteome</keyword>
<dbReference type="InterPro" id="IPR015500">
    <property type="entry name" value="Peptidase_S8_subtilisin-rel"/>
</dbReference>
<dbReference type="GO" id="GO:0006508">
    <property type="term" value="P:proteolysis"/>
    <property type="evidence" value="ECO:0007669"/>
    <property type="project" value="UniProtKB-KW"/>
</dbReference>
<gene>
    <name evidence="9" type="ORF">FB566_3057</name>
</gene>
<accession>A0A543AY50</accession>
<dbReference type="FunFam" id="3.40.50.200:FF:000014">
    <property type="entry name" value="Proteinase K"/>
    <property type="match status" value="1"/>
</dbReference>
<dbReference type="Pfam" id="PF01483">
    <property type="entry name" value="P_proprotein"/>
    <property type="match status" value="1"/>
</dbReference>
<dbReference type="OrthoDB" id="9766923at2"/>
<dbReference type="Gene3D" id="3.30.70.80">
    <property type="entry name" value="Peptidase S8 propeptide/proteinase inhibitor I9"/>
    <property type="match status" value="1"/>
</dbReference>
<keyword evidence="7" id="KW-0732">Signal</keyword>
<dbReference type="SUPFAM" id="SSF49785">
    <property type="entry name" value="Galactose-binding domain-like"/>
    <property type="match status" value="1"/>
</dbReference>
<feature type="chain" id="PRO_5021935767" evidence="7">
    <location>
        <begin position="33"/>
        <end position="519"/>
    </location>
</feature>
<evidence type="ECO:0000256" key="1">
    <source>
        <dbReference type="ARBA" id="ARBA00011073"/>
    </source>
</evidence>
<feature type="active site" description="Charge relay system" evidence="5 6">
    <location>
        <position position="336"/>
    </location>
</feature>
<dbReference type="InterPro" id="IPR000209">
    <property type="entry name" value="Peptidase_S8/S53_dom"/>
</dbReference>
<dbReference type="SUPFAM" id="SSF52743">
    <property type="entry name" value="Subtilisin-like"/>
    <property type="match status" value="1"/>
</dbReference>
<dbReference type="GO" id="GO:0004252">
    <property type="term" value="F:serine-type endopeptidase activity"/>
    <property type="evidence" value="ECO:0007669"/>
    <property type="project" value="UniProtKB-UniRule"/>
</dbReference>
<comment type="similarity">
    <text evidence="1 6">Belongs to the peptidase S8 family.</text>
</comment>
<keyword evidence="4 6" id="KW-0720">Serine protease</keyword>
<protein>
    <submittedName>
        <fullName evidence="9">Subtilisin family serine protease</fullName>
    </submittedName>
</protein>
<dbReference type="AlphaFoldDB" id="A0A543AY50"/>
<feature type="active site" description="Charge relay system" evidence="5 6">
    <location>
        <position position="153"/>
    </location>
</feature>
<dbReference type="InterPro" id="IPR050131">
    <property type="entry name" value="Peptidase_S8_subtilisin-like"/>
</dbReference>
<dbReference type="InterPro" id="IPR023828">
    <property type="entry name" value="Peptidase_S8_Ser-AS"/>
</dbReference>
<dbReference type="PROSITE" id="PS51829">
    <property type="entry name" value="P_HOMO_B"/>
    <property type="match status" value="1"/>
</dbReference>
<dbReference type="InParanoid" id="A0A543AY50"/>